<dbReference type="Proteomes" id="UP001595645">
    <property type="component" value="Unassembled WGS sequence"/>
</dbReference>
<evidence type="ECO:0000313" key="1">
    <source>
        <dbReference type="EMBL" id="MFC3455796.1"/>
    </source>
</evidence>
<name>A0ABV7PBH1_9PSEU</name>
<gene>
    <name evidence="1" type="ORF">ACFOSH_40735</name>
</gene>
<proteinExistence type="predicted"/>
<keyword evidence="2" id="KW-1185">Reference proteome</keyword>
<protein>
    <submittedName>
        <fullName evidence="1">Uncharacterized protein</fullName>
    </submittedName>
</protein>
<comment type="caution">
    <text evidence="1">The sequence shown here is derived from an EMBL/GenBank/DDBJ whole genome shotgun (WGS) entry which is preliminary data.</text>
</comment>
<dbReference type="EMBL" id="JBHRWK010000104">
    <property type="protein sequence ID" value="MFC3455796.1"/>
    <property type="molecule type" value="Genomic_DNA"/>
</dbReference>
<accession>A0ABV7PBH1</accession>
<dbReference type="RefSeq" id="WP_378246576.1">
    <property type="nucleotide sequence ID" value="NZ_JBHRWK010000104.1"/>
</dbReference>
<organism evidence="1 2">
    <name type="scientific">Amycolatopsis speibonae</name>
    <dbReference type="NCBI Taxonomy" id="1450224"/>
    <lineage>
        <taxon>Bacteria</taxon>
        <taxon>Bacillati</taxon>
        <taxon>Actinomycetota</taxon>
        <taxon>Actinomycetes</taxon>
        <taxon>Pseudonocardiales</taxon>
        <taxon>Pseudonocardiaceae</taxon>
        <taxon>Amycolatopsis</taxon>
    </lineage>
</organism>
<evidence type="ECO:0000313" key="2">
    <source>
        <dbReference type="Proteomes" id="UP001595645"/>
    </source>
</evidence>
<sequence>MPGVDLIMAALSAGAAAGITTTTTSAITDSYSRLKSLLGRKDVAIEDLRPDELRVRLTESAAAADEHVLTTAQRLLDLVEQGIGNSANTVTTNHGAVGTFNAHVSFGQPPIPPTSPETT</sequence>
<reference evidence="2" key="1">
    <citation type="journal article" date="2019" name="Int. J. Syst. Evol. Microbiol.">
        <title>The Global Catalogue of Microorganisms (GCM) 10K type strain sequencing project: providing services to taxonomists for standard genome sequencing and annotation.</title>
        <authorList>
            <consortium name="The Broad Institute Genomics Platform"/>
            <consortium name="The Broad Institute Genome Sequencing Center for Infectious Disease"/>
            <person name="Wu L."/>
            <person name="Ma J."/>
        </authorList>
    </citation>
    <scope>NUCLEOTIDE SEQUENCE [LARGE SCALE GENOMIC DNA]</scope>
    <source>
        <strain evidence="2">CGMCC 4.7676</strain>
    </source>
</reference>